<evidence type="ECO:0000256" key="2">
    <source>
        <dbReference type="ARBA" id="ARBA00023125"/>
    </source>
</evidence>
<dbReference type="Pfam" id="PF07729">
    <property type="entry name" value="FCD"/>
    <property type="match status" value="1"/>
</dbReference>
<dbReference type="InterPro" id="IPR011711">
    <property type="entry name" value="GntR_C"/>
</dbReference>
<sequence length="256" mass="28901">MPQKVKLADKLYDLFSQMIASGEWAAGSRIPAETDLAHLNRVSRPVVREALIRLRADGLIGPRGRTGNYVLVDGDERDAGYRPIENVADLIQVFEFRFSMECDIAALAAIRRDDSDMNEIRKAGLTLMGEASEDTFGDVDFRFHFAIAKASRNAMFVSTMSMLRRQIEFGMRLVGEFKQGKPANRVETVLEEHEAIIDAVSRKDADAAHAAMGEHIAMSRRRLLGFELPVEWQRSSHFVSNYNHYTENKDLGRHEA</sequence>
<proteinExistence type="predicted"/>
<dbReference type="InterPro" id="IPR000524">
    <property type="entry name" value="Tscrpt_reg_HTH_GntR"/>
</dbReference>
<dbReference type="GO" id="GO:0003700">
    <property type="term" value="F:DNA-binding transcription factor activity"/>
    <property type="evidence" value="ECO:0007669"/>
    <property type="project" value="InterPro"/>
</dbReference>
<dbReference type="PRINTS" id="PR00035">
    <property type="entry name" value="HTHGNTR"/>
</dbReference>
<evidence type="ECO:0000259" key="4">
    <source>
        <dbReference type="PROSITE" id="PS50949"/>
    </source>
</evidence>
<dbReference type="PANTHER" id="PTHR43537">
    <property type="entry name" value="TRANSCRIPTIONAL REGULATOR, GNTR FAMILY"/>
    <property type="match status" value="1"/>
</dbReference>
<dbReference type="EMBL" id="JACIFY010000007">
    <property type="protein sequence ID" value="MBB4235906.1"/>
    <property type="molecule type" value="Genomic_DNA"/>
</dbReference>
<protein>
    <submittedName>
        <fullName evidence="5">DNA-binding FadR family transcriptional regulator</fullName>
    </submittedName>
</protein>
<keyword evidence="3" id="KW-0804">Transcription</keyword>
<keyword evidence="2 5" id="KW-0238">DNA-binding</keyword>
<dbReference type="Pfam" id="PF00392">
    <property type="entry name" value="GntR"/>
    <property type="match status" value="1"/>
</dbReference>
<dbReference type="Proteomes" id="UP000540909">
    <property type="component" value="Unassembled WGS sequence"/>
</dbReference>
<dbReference type="SUPFAM" id="SSF46785">
    <property type="entry name" value="Winged helix' DNA-binding domain"/>
    <property type="match status" value="1"/>
</dbReference>
<dbReference type="CDD" id="cd07377">
    <property type="entry name" value="WHTH_GntR"/>
    <property type="match status" value="1"/>
</dbReference>
<dbReference type="SMART" id="SM00345">
    <property type="entry name" value="HTH_GNTR"/>
    <property type="match status" value="1"/>
</dbReference>
<dbReference type="SMART" id="SM00895">
    <property type="entry name" value="FCD"/>
    <property type="match status" value="1"/>
</dbReference>
<evidence type="ECO:0000313" key="6">
    <source>
        <dbReference type="Proteomes" id="UP000540909"/>
    </source>
</evidence>
<dbReference type="InterPro" id="IPR036390">
    <property type="entry name" value="WH_DNA-bd_sf"/>
</dbReference>
<dbReference type="GO" id="GO:0003677">
    <property type="term" value="F:DNA binding"/>
    <property type="evidence" value="ECO:0007669"/>
    <property type="project" value="UniProtKB-KW"/>
</dbReference>
<dbReference type="InterPro" id="IPR008920">
    <property type="entry name" value="TF_FadR/GntR_C"/>
</dbReference>
<dbReference type="PROSITE" id="PS50949">
    <property type="entry name" value="HTH_GNTR"/>
    <property type="match status" value="1"/>
</dbReference>
<dbReference type="PANTHER" id="PTHR43537:SF5">
    <property type="entry name" value="UXU OPERON TRANSCRIPTIONAL REGULATOR"/>
    <property type="match status" value="1"/>
</dbReference>
<reference evidence="5 6" key="1">
    <citation type="submission" date="2020-08" db="EMBL/GenBank/DDBJ databases">
        <title>Genomic Encyclopedia of Type Strains, Phase IV (KMG-V): Genome sequencing to study the core and pangenomes of soil and plant-associated prokaryotes.</title>
        <authorList>
            <person name="Whitman W."/>
        </authorList>
    </citation>
    <scope>NUCLEOTIDE SEQUENCE [LARGE SCALE GENOMIC DNA]</scope>
    <source>
        <strain evidence="5 6">SEMIA 4089</strain>
    </source>
</reference>
<evidence type="ECO:0000313" key="5">
    <source>
        <dbReference type="EMBL" id="MBB4235906.1"/>
    </source>
</evidence>
<evidence type="ECO:0000256" key="3">
    <source>
        <dbReference type="ARBA" id="ARBA00023163"/>
    </source>
</evidence>
<dbReference type="Gene3D" id="1.10.10.10">
    <property type="entry name" value="Winged helix-like DNA-binding domain superfamily/Winged helix DNA-binding domain"/>
    <property type="match status" value="1"/>
</dbReference>
<dbReference type="RefSeq" id="WP_184469968.1">
    <property type="nucleotide sequence ID" value="NZ_JACIFY010000007.1"/>
</dbReference>
<evidence type="ECO:0000256" key="1">
    <source>
        <dbReference type="ARBA" id="ARBA00023015"/>
    </source>
</evidence>
<name>A0A7W6R306_9HYPH</name>
<accession>A0A7W6R306</accession>
<dbReference type="SUPFAM" id="SSF48008">
    <property type="entry name" value="GntR ligand-binding domain-like"/>
    <property type="match status" value="1"/>
</dbReference>
<gene>
    <name evidence="5" type="ORF">GGD57_002480</name>
</gene>
<dbReference type="Gene3D" id="1.20.120.530">
    <property type="entry name" value="GntR ligand-binding domain-like"/>
    <property type="match status" value="1"/>
</dbReference>
<dbReference type="AlphaFoldDB" id="A0A7W6R306"/>
<feature type="domain" description="HTH gntR-type" evidence="4">
    <location>
        <begin position="5"/>
        <end position="73"/>
    </location>
</feature>
<dbReference type="InterPro" id="IPR036388">
    <property type="entry name" value="WH-like_DNA-bd_sf"/>
</dbReference>
<organism evidence="5 6">
    <name type="scientific">Rhizobium esperanzae</name>
    <dbReference type="NCBI Taxonomy" id="1967781"/>
    <lineage>
        <taxon>Bacteria</taxon>
        <taxon>Pseudomonadati</taxon>
        <taxon>Pseudomonadota</taxon>
        <taxon>Alphaproteobacteria</taxon>
        <taxon>Hyphomicrobiales</taxon>
        <taxon>Rhizobiaceae</taxon>
        <taxon>Rhizobium/Agrobacterium group</taxon>
        <taxon>Rhizobium</taxon>
    </lineage>
</organism>
<comment type="caution">
    <text evidence="5">The sequence shown here is derived from an EMBL/GenBank/DDBJ whole genome shotgun (WGS) entry which is preliminary data.</text>
</comment>
<keyword evidence="1" id="KW-0805">Transcription regulation</keyword>